<reference evidence="6 7" key="1">
    <citation type="submission" date="2018-03" db="EMBL/GenBank/DDBJ databases">
        <title>The draft genome of Sphingosinicella sp. GL-C-18.</title>
        <authorList>
            <person name="Liu L."/>
            <person name="Li L."/>
            <person name="Liang L."/>
            <person name="Zhang X."/>
            <person name="Wang T."/>
        </authorList>
    </citation>
    <scope>NUCLEOTIDE SEQUENCE [LARGE SCALE GENOMIC DNA]</scope>
    <source>
        <strain evidence="6 7">GL-C-18</strain>
    </source>
</reference>
<proteinExistence type="predicted"/>
<dbReference type="InterPro" id="IPR032808">
    <property type="entry name" value="DoxX"/>
</dbReference>
<keyword evidence="4 5" id="KW-0472">Membrane</keyword>
<name>A0A2P7R053_9SPHN</name>
<dbReference type="GO" id="GO:0016020">
    <property type="term" value="C:membrane"/>
    <property type="evidence" value="ECO:0007669"/>
    <property type="project" value="UniProtKB-SubCell"/>
</dbReference>
<dbReference type="OrthoDB" id="9811373at2"/>
<evidence type="ECO:0000313" key="6">
    <source>
        <dbReference type="EMBL" id="PSJ43576.1"/>
    </source>
</evidence>
<gene>
    <name evidence="6" type="ORF">C7I55_00685</name>
</gene>
<evidence type="ECO:0000256" key="3">
    <source>
        <dbReference type="ARBA" id="ARBA00022989"/>
    </source>
</evidence>
<dbReference type="Pfam" id="PF13564">
    <property type="entry name" value="DoxX_2"/>
    <property type="match status" value="1"/>
</dbReference>
<comment type="subcellular location">
    <subcellularLocation>
        <location evidence="1">Membrane</location>
        <topology evidence="1">Multi-pass membrane protein</topology>
    </subcellularLocation>
</comment>
<sequence length="134" mass="14552">MTEKTKVRIGWLLTGLFALFMLLASVTPKLLQLDVAREAIAIAGWDGRHLLLIGIIELVCLALYLFPRTSLLGAVLMMGLLGGAIASHLRVGSPLASHTLFGVYLAAFMWGGLWLRDPALRALFPWRAAPAGTR</sequence>
<protein>
    <submittedName>
        <fullName evidence="6">Polyhydroxyalkanoate depolymerase</fullName>
    </submittedName>
</protein>
<evidence type="ECO:0000256" key="4">
    <source>
        <dbReference type="ARBA" id="ARBA00023136"/>
    </source>
</evidence>
<evidence type="ECO:0000256" key="1">
    <source>
        <dbReference type="ARBA" id="ARBA00004141"/>
    </source>
</evidence>
<accession>A0A2P7R053</accession>
<keyword evidence="3 5" id="KW-1133">Transmembrane helix</keyword>
<feature type="transmembrane region" description="Helical" evidence="5">
    <location>
        <begin position="48"/>
        <end position="66"/>
    </location>
</feature>
<dbReference type="EMBL" id="PXYI01000001">
    <property type="protein sequence ID" value="PSJ43576.1"/>
    <property type="molecule type" value="Genomic_DNA"/>
</dbReference>
<dbReference type="RefSeq" id="WP_106510986.1">
    <property type="nucleotide sequence ID" value="NZ_PXYI01000001.1"/>
</dbReference>
<keyword evidence="2 5" id="KW-0812">Transmembrane</keyword>
<keyword evidence="7" id="KW-1185">Reference proteome</keyword>
<feature type="transmembrane region" description="Helical" evidence="5">
    <location>
        <begin position="95"/>
        <end position="115"/>
    </location>
</feature>
<dbReference type="Proteomes" id="UP000241167">
    <property type="component" value="Unassembled WGS sequence"/>
</dbReference>
<evidence type="ECO:0000256" key="5">
    <source>
        <dbReference type="SAM" id="Phobius"/>
    </source>
</evidence>
<organism evidence="6 7">
    <name type="scientific">Allosphingosinicella deserti</name>
    <dbReference type="NCBI Taxonomy" id="2116704"/>
    <lineage>
        <taxon>Bacteria</taxon>
        <taxon>Pseudomonadati</taxon>
        <taxon>Pseudomonadota</taxon>
        <taxon>Alphaproteobacteria</taxon>
        <taxon>Sphingomonadales</taxon>
        <taxon>Sphingomonadaceae</taxon>
        <taxon>Allosphingosinicella</taxon>
    </lineage>
</organism>
<dbReference type="AlphaFoldDB" id="A0A2P7R053"/>
<evidence type="ECO:0000256" key="2">
    <source>
        <dbReference type="ARBA" id="ARBA00022692"/>
    </source>
</evidence>
<evidence type="ECO:0000313" key="7">
    <source>
        <dbReference type="Proteomes" id="UP000241167"/>
    </source>
</evidence>
<feature type="transmembrane region" description="Helical" evidence="5">
    <location>
        <begin position="71"/>
        <end position="89"/>
    </location>
</feature>
<comment type="caution">
    <text evidence="6">The sequence shown here is derived from an EMBL/GenBank/DDBJ whole genome shotgun (WGS) entry which is preliminary data.</text>
</comment>